<evidence type="ECO:0000313" key="4">
    <source>
        <dbReference type="Proteomes" id="UP000887013"/>
    </source>
</evidence>
<protein>
    <submittedName>
        <fullName evidence="3">Uncharacterized protein</fullName>
    </submittedName>
</protein>
<name>A0A8X6PJN6_NEPPI</name>
<evidence type="ECO:0000313" key="3">
    <source>
        <dbReference type="EMBL" id="GFT67765.1"/>
    </source>
</evidence>
<keyword evidence="2" id="KW-1133">Transmembrane helix</keyword>
<dbReference type="AlphaFoldDB" id="A0A8X6PJN6"/>
<feature type="region of interest" description="Disordered" evidence="1">
    <location>
        <begin position="1"/>
        <end position="123"/>
    </location>
</feature>
<dbReference type="EMBL" id="BMAW01069171">
    <property type="protein sequence ID" value="GFT67765.1"/>
    <property type="molecule type" value="Genomic_DNA"/>
</dbReference>
<accession>A0A8X6PJN6</accession>
<evidence type="ECO:0000256" key="2">
    <source>
        <dbReference type="SAM" id="Phobius"/>
    </source>
</evidence>
<dbReference type="OrthoDB" id="6436172at2759"/>
<dbReference type="Proteomes" id="UP000887013">
    <property type="component" value="Unassembled WGS sequence"/>
</dbReference>
<comment type="caution">
    <text evidence="3">The sequence shown here is derived from an EMBL/GenBank/DDBJ whole genome shotgun (WGS) entry which is preliminary data.</text>
</comment>
<sequence length="261" mass="29451">MIQSTVSGSRLCKYQRAEESTSSFPLASSVGVSSNSLPPSPVLSKSSTRISTPGRRCSLPASKNLQSPVSDESTPPPFSQKSFGRKKERNTWTRKLSSVTDEKEQSEEEIEPSSFDSRRLEDPPGISQEQFMLRAFLQQVEQKNHEFCDHLDNQFDGLTDLPDETDSADDNSKNIQYRILHYIQNSAVGSFLYTPVIHELWQQNSTSTLARYFCSTVLAFIALCCLFSLILPCMGINFNIRFGKDIYDSIIMFCYSHHTAM</sequence>
<feature type="transmembrane region" description="Helical" evidence="2">
    <location>
        <begin position="209"/>
        <end position="231"/>
    </location>
</feature>
<proteinExistence type="predicted"/>
<gene>
    <name evidence="3" type="primary">AVEN_54024_1</name>
    <name evidence="3" type="ORF">NPIL_2051</name>
</gene>
<reference evidence="3" key="1">
    <citation type="submission" date="2020-08" db="EMBL/GenBank/DDBJ databases">
        <title>Multicomponent nature underlies the extraordinary mechanical properties of spider dragline silk.</title>
        <authorList>
            <person name="Kono N."/>
            <person name="Nakamura H."/>
            <person name="Mori M."/>
            <person name="Yoshida Y."/>
            <person name="Ohtoshi R."/>
            <person name="Malay A.D."/>
            <person name="Moran D.A.P."/>
            <person name="Tomita M."/>
            <person name="Numata K."/>
            <person name="Arakawa K."/>
        </authorList>
    </citation>
    <scope>NUCLEOTIDE SEQUENCE</scope>
</reference>
<evidence type="ECO:0000256" key="1">
    <source>
        <dbReference type="SAM" id="MobiDB-lite"/>
    </source>
</evidence>
<keyword evidence="2" id="KW-0472">Membrane</keyword>
<keyword evidence="2" id="KW-0812">Transmembrane</keyword>
<keyword evidence="4" id="KW-1185">Reference proteome</keyword>
<organism evidence="3 4">
    <name type="scientific">Nephila pilipes</name>
    <name type="common">Giant wood spider</name>
    <name type="synonym">Nephila maculata</name>
    <dbReference type="NCBI Taxonomy" id="299642"/>
    <lineage>
        <taxon>Eukaryota</taxon>
        <taxon>Metazoa</taxon>
        <taxon>Ecdysozoa</taxon>
        <taxon>Arthropoda</taxon>
        <taxon>Chelicerata</taxon>
        <taxon>Arachnida</taxon>
        <taxon>Araneae</taxon>
        <taxon>Araneomorphae</taxon>
        <taxon>Entelegynae</taxon>
        <taxon>Araneoidea</taxon>
        <taxon>Nephilidae</taxon>
        <taxon>Nephila</taxon>
    </lineage>
</organism>
<feature type="compositionally biased region" description="Polar residues" evidence="1">
    <location>
        <begin position="61"/>
        <end position="73"/>
    </location>
</feature>
<feature type="compositionally biased region" description="Low complexity" evidence="1">
    <location>
        <begin position="25"/>
        <end position="47"/>
    </location>
</feature>